<evidence type="ECO:0000313" key="3">
    <source>
        <dbReference type="Proteomes" id="UP001209878"/>
    </source>
</evidence>
<reference evidence="2" key="1">
    <citation type="journal article" date="2023" name="Mol. Biol. Evol.">
        <title>Third-Generation Sequencing Reveals the Adaptive Role of the Epigenome in Three Deep-Sea Polychaetes.</title>
        <authorList>
            <person name="Perez M."/>
            <person name="Aroh O."/>
            <person name="Sun Y."/>
            <person name="Lan Y."/>
            <person name="Juniper S.K."/>
            <person name="Young C.R."/>
            <person name="Angers B."/>
            <person name="Qian P.Y."/>
        </authorList>
    </citation>
    <scope>NUCLEOTIDE SEQUENCE</scope>
    <source>
        <strain evidence="2">R07B-5</strain>
    </source>
</reference>
<dbReference type="PROSITE" id="PS50878">
    <property type="entry name" value="RT_POL"/>
    <property type="match status" value="1"/>
</dbReference>
<keyword evidence="3" id="KW-1185">Reference proteome</keyword>
<evidence type="ECO:0000259" key="1">
    <source>
        <dbReference type="PROSITE" id="PS50878"/>
    </source>
</evidence>
<dbReference type="InterPro" id="IPR000477">
    <property type="entry name" value="RT_dom"/>
</dbReference>
<comment type="caution">
    <text evidence="2">The sequence shown here is derived from an EMBL/GenBank/DDBJ whole genome shotgun (WGS) entry which is preliminary data.</text>
</comment>
<dbReference type="Proteomes" id="UP001209878">
    <property type="component" value="Unassembled WGS sequence"/>
</dbReference>
<dbReference type="EMBL" id="JAODUO010000838">
    <property type="protein sequence ID" value="KAK2173978.1"/>
    <property type="molecule type" value="Genomic_DNA"/>
</dbReference>
<organism evidence="2 3">
    <name type="scientific">Ridgeia piscesae</name>
    <name type="common">Tubeworm</name>
    <dbReference type="NCBI Taxonomy" id="27915"/>
    <lineage>
        <taxon>Eukaryota</taxon>
        <taxon>Metazoa</taxon>
        <taxon>Spiralia</taxon>
        <taxon>Lophotrochozoa</taxon>
        <taxon>Annelida</taxon>
        <taxon>Polychaeta</taxon>
        <taxon>Sedentaria</taxon>
        <taxon>Canalipalpata</taxon>
        <taxon>Sabellida</taxon>
        <taxon>Siboglinidae</taxon>
        <taxon>Ridgeia</taxon>
    </lineage>
</organism>
<feature type="domain" description="Reverse transcriptase" evidence="1">
    <location>
        <begin position="187"/>
        <end position="360"/>
    </location>
</feature>
<dbReference type="InterPro" id="IPR043502">
    <property type="entry name" value="DNA/RNA_pol_sf"/>
</dbReference>
<dbReference type="PANTHER" id="PTHR19446">
    <property type="entry name" value="REVERSE TRANSCRIPTASES"/>
    <property type="match status" value="1"/>
</dbReference>
<dbReference type="Pfam" id="PF00078">
    <property type="entry name" value="RVT_1"/>
    <property type="match status" value="1"/>
</dbReference>
<proteinExistence type="predicted"/>
<dbReference type="AlphaFoldDB" id="A0AAD9NMG7"/>
<sequence>MTTGLMKSSLTSNKLYRKCISKPKTHPAHIRYVKYRNIYNKLKQIAKTTYYANQLNTFKNDSKNMEFTKDWKNNDKSGITLHFKHSNAVIKDPYQISNAFCNFFTNVGPNHATAIPLSKIKFTSYLQNCPKHNSNSMFMSPTDASEIREIIKSLQPKKSTSHDNLSALVIKLFGEKIAMPLSILINMSMSEGIVPDELKIAKILPDHKSNAKDDISNYRPISLLPSISKILGKVIYKRTLHFIQTNKILNNKQYGFREKHSTINAIIALTSDVIKAWENKDSVLSVFLDLSKAFDTIDHQILLYKLEFYGIRGTPLKWFKSYLSNRKHYVKYNNSDSLQRDITYGVPQGSILGPLLFIKS</sequence>
<accession>A0AAD9NMG7</accession>
<name>A0AAD9NMG7_RIDPI</name>
<dbReference type="SUPFAM" id="SSF56672">
    <property type="entry name" value="DNA/RNA polymerases"/>
    <property type="match status" value="1"/>
</dbReference>
<evidence type="ECO:0000313" key="2">
    <source>
        <dbReference type="EMBL" id="KAK2173978.1"/>
    </source>
</evidence>
<dbReference type="CDD" id="cd01650">
    <property type="entry name" value="RT_nLTR_like"/>
    <property type="match status" value="1"/>
</dbReference>
<gene>
    <name evidence="2" type="ORF">NP493_838g02000</name>
</gene>
<protein>
    <recommendedName>
        <fullName evidence="1">Reverse transcriptase domain-containing protein</fullName>
    </recommendedName>
</protein>